<dbReference type="CDD" id="cd15137">
    <property type="entry name" value="7tmA_Relaxin_R"/>
    <property type="match status" value="1"/>
</dbReference>
<evidence type="ECO:0000256" key="5">
    <source>
        <dbReference type="ARBA" id="ARBA00022692"/>
    </source>
</evidence>
<evidence type="ECO:0000313" key="21">
    <source>
        <dbReference type="EMBL" id="ELT92498.1"/>
    </source>
</evidence>
<dbReference type="InterPro" id="IPR038178">
    <property type="entry name" value="Kringle_sf"/>
</dbReference>
<comment type="subcellular location">
    <subcellularLocation>
        <location evidence="1">Cell membrane</location>
        <topology evidence="1">Multi-pass membrane protein</topology>
    </subcellularLocation>
</comment>
<organism evidence="21">
    <name type="scientific">Capitella teleta</name>
    <name type="common">Polychaete worm</name>
    <dbReference type="NCBI Taxonomy" id="283909"/>
    <lineage>
        <taxon>Eukaryota</taxon>
        <taxon>Metazoa</taxon>
        <taxon>Spiralia</taxon>
        <taxon>Lophotrochozoa</taxon>
        <taxon>Annelida</taxon>
        <taxon>Polychaeta</taxon>
        <taxon>Sedentaria</taxon>
        <taxon>Scolecida</taxon>
        <taxon>Capitellidae</taxon>
        <taxon>Capitella</taxon>
    </lineage>
</organism>
<dbReference type="SUPFAM" id="SSF52058">
    <property type="entry name" value="L domain-like"/>
    <property type="match status" value="1"/>
</dbReference>
<keyword evidence="12" id="KW-0807">Transducer</keyword>
<dbReference type="PROSITE" id="PS51450">
    <property type="entry name" value="LRR"/>
    <property type="match status" value="1"/>
</dbReference>
<feature type="transmembrane region" description="Helical" evidence="15">
    <location>
        <begin position="1931"/>
        <end position="1953"/>
    </location>
</feature>
<evidence type="ECO:0000256" key="15">
    <source>
        <dbReference type="SAM" id="Phobius"/>
    </source>
</evidence>
<dbReference type="InterPro" id="IPR008979">
    <property type="entry name" value="Galactose-bd-like_sf"/>
</dbReference>
<sequence>MLTPGNVCSDNGGSCTIADCCPHRFFSLDGCDGNGQICCLAPQSDCEWKQKTRVLSRWPEGDYALPLSAYGCPLIDDFAWLQGHVTFTNDDVTWSPAFDLRGPLGPNEWTLGFCSKVEAMHLPEELPQQPQWPLAAYCIYRIAHLCPSGFDKGSITLQTSLIHEIFGNTPLSVEGNTTTLHFCCRNESNHDPLQFSVSSPFTLFQKSGSCPDVEYMQLQSEWLQINYEGDVSKEGSTPFVDLTVDTLSWNFCVYQPIQTCYHKKDKGGSYRGTINFTSNYGGCSTWENSPIWSPSSYMHFQYILADNHCSSTRSYFEMPYCEVESGKINCGVPPCEFDPDKFRVLSPGYPTSSSHGDQDATYLAIDGLIDTCIRYDRVHRPWWQIDLQQDETVIAVEINHKKEVSLVDIHNRCAISILQADDDQCGKQLISNKVLPESQIFMSSNTESPHSAILYGDPGWCADHNDQSPYILVDMLLETKVNGFISQGSIIGRATEITVLYGRSKARLSNIKYMGRAMVFKSHGSVAAENHRFPKAILARFFQINIKAYDGQPCLRVEIIGCSAHQRNIAKDSIISASSETNYYRKETDVLIDGLIDTCFRTAMEHDTWILLELNSSFRIQSITMKVNPLSKSELLSEYLIMVGFYLDRLHQMCYNPKARGSNYIGGVNTTFDGRVCQHWNSHEPHSHNQDGSQFPEGDLAAAENYCRNPDGEMYVWCYTMDPARRWEFCDVEPCASYTAKIDVSGSQKYDGPFELCTSVTKRGDSPYVAAWCDASLLAKFVRISAKNSFLLLCEIEISGSTMDGPTIKANGDQMRIECPNGSYLNIDDSGLRELNAIKTHRGIVKDYCLGNKAECILPNEMPRMLLGEFEDDLDVGLVCTLKDESQCGGMLHDMSTVITTSDYLALLDSRDSCLWTLEVAEGSFVMVKVSALNLISKEENFWQSGRYNNPGECQDSLQFKYNDDEVIDITKPTLWIAPVRRVTVQLSTCYWRRPKLLPSIETHVEFEATECPGCFASSECSGLKECNTECGNILSPSFPSNYGSGLSCIWIITVSESSYVQLKFNSFDVYEMDSPVCTRDRLEVSSINPHEGTATTLLGAYCNTNPPNGPIESLWNMLRVTFITDTTISAQGFWLSYRGIQYQVDIQVNESLTSLTDADEEGLWRWVDSGQQAIYSYWEVEADTYSEPDGSFNENCAVILLSSLRGHRSWRDVPCAIDQVRHFLCKISPENPEPETLSPVQLNTAMNTSCPSLTFTCESGECISEKNVCDQVIDCKDASDEAGCEYFRVRLFSCLNVHNKVSRICDFRVDCEDEVDERDCYAVEVECDFTTYPDKVITIMHHDSEQEMLNSGFEHFAEYEREITYFLPLPAIRQIKETANSCEQFLWLQCPYSSAMAGAHWYSVDGEAISYDYDEPQGDPPCKCRLREGSCDDKGSYDCICKYNNNYLAEDYGFFRDMELLPIRVITLSDTGSENEYAKHIIGPLRCIHGVPVDRGVKRQCANFVPYPEEKTCLLDKDNFGRLDTCRDGSHLLDCEDAECPDNYAKCPHSYCVYQKLICDGNTDCPNGEDELLCGDTFSCAGMFHCKSANFCLPLDNWCDGIRHCPHGDDEDSCDQTCPNECSCMAEVVVCRGSVLNAIPPIQMNVRLLNLENNTISNLTNTSFIALHNLVELNLAQNSIRELRKGYFVYLLNILTLNLSSNAIEVIGSASFAGLKRLRELDLTNNLISEIEADAFMDLVSISELNLSNMAIEEISSSLFSPMSSLTKLDLSANTLRYLQSGFAGGLSHLKVLYLYGNEIQEYDSSDFASFKRLGMLHADEYLFCCLAQLDEQNCLPLPDILSSCEDLMKKTVLRAFLWMFGIMALVGNIFSIAYHAKMVEKKTVTSELTKYLACADCLFGVYMICIASVDQHYRGVYIEYAKAWKHSAACAFFGTLATFSSEASVLVLFVITCDRLLRITRPFSKKNLTLRSVHKVMLIVWSLVIAIAVVPLIPSDYFKGRFYSRSSVCMSIHITRESPPGWQYSVAVCHGLNLLAFLFILLAYGYMYTRIKLSLKAAGNKRSHEMTIARKMTLIVLTDFCCWFPINTMGLLALGGMDIPGEMYSWTIVFILPINSAINPILYTISNLSFKTKKAQFGISTSDRSDRITSGTTLRLGINMSNSEDCSDEKITSIKDVKELLHIIWQLSNIVDRVHKTDHVFSNISPNGIAVRDMVGGPAVFILTPLLPMDDESEKYEDIQQLGKTLSALIKMHTMAAISKNSHL</sequence>
<feature type="transmembrane region" description="Helical" evidence="15">
    <location>
        <begin position="2070"/>
        <end position="2088"/>
    </location>
</feature>
<dbReference type="PROSITE" id="PS00021">
    <property type="entry name" value="KRINGLE_1"/>
    <property type="match status" value="1"/>
</dbReference>
<dbReference type="InterPro" id="IPR032675">
    <property type="entry name" value="LRR_dom_sf"/>
</dbReference>
<evidence type="ECO:0008006" key="24">
    <source>
        <dbReference type="Google" id="ProtNLM"/>
    </source>
</evidence>
<dbReference type="PROSITE" id="PS50022">
    <property type="entry name" value="FA58C_3"/>
    <property type="match status" value="1"/>
</dbReference>
<feature type="transmembrane region" description="Helical" evidence="15">
    <location>
        <begin position="2026"/>
        <end position="2049"/>
    </location>
</feature>
<keyword evidence="4" id="KW-0433">Leucine-rich repeat</keyword>
<dbReference type="OrthoDB" id="6116813at2759"/>
<dbReference type="PROSITE" id="PS50041">
    <property type="entry name" value="C_TYPE_LECTIN_2"/>
    <property type="match status" value="1"/>
</dbReference>
<gene>
    <name evidence="21" type="ORF">CAPTEDRAFT_227079</name>
</gene>
<dbReference type="PANTHER" id="PTHR24372">
    <property type="entry name" value="GLYCOPROTEIN HORMONE RECEPTOR"/>
    <property type="match status" value="1"/>
</dbReference>
<evidence type="ECO:0000259" key="17">
    <source>
        <dbReference type="PROSITE" id="PS50022"/>
    </source>
</evidence>
<dbReference type="PRINTS" id="PR00261">
    <property type="entry name" value="LDLRECEPTOR"/>
</dbReference>
<dbReference type="CDD" id="cd00041">
    <property type="entry name" value="CUB"/>
    <property type="match status" value="1"/>
</dbReference>
<dbReference type="PROSITE" id="PS50068">
    <property type="entry name" value="LDLRA_2"/>
    <property type="match status" value="3"/>
</dbReference>
<dbReference type="SUPFAM" id="SSF49785">
    <property type="entry name" value="Galactose-binding domain-like"/>
    <property type="match status" value="2"/>
</dbReference>
<evidence type="ECO:0000256" key="6">
    <source>
        <dbReference type="ARBA" id="ARBA00022737"/>
    </source>
</evidence>
<feature type="domain" description="C-type lectin" evidence="18">
    <location>
        <begin position="1102"/>
        <end position="1216"/>
    </location>
</feature>
<evidence type="ECO:0000256" key="2">
    <source>
        <dbReference type="ARBA" id="ARBA00022475"/>
    </source>
</evidence>
<keyword evidence="2" id="KW-1003">Cell membrane</keyword>
<evidence type="ECO:0000259" key="16">
    <source>
        <dbReference type="PROSITE" id="PS01180"/>
    </source>
</evidence>
<dbReference type="EnsemblMetazoa" id="CapteT227079">
    <property type="protein sequence ID" value="CapteP227079"/>
    <property type="gene ID" value="CapteG227079"/>
</dbReference>
<dbReference type="SMART" id="SM00369">
    <property type="entry name" value="LRR_TYP"/>
    <property type="match status" value="6"/>
</dbReference>
<feature type="domain" description="G-protein coupled receptors family 1 profile" evidence="20">
    <location>
        <begin position="1869"/>
        <end position="2125"/>
    </location>
</feature>
<evidence type="ECO:0000256" key="3">
    <source>
        <dbReference type="ARBA" id="ARBA00022572"/>
    </source>
</evidence>
<dbReference type="EMBL" id="AMQN01013279">
    <property type="status" value="NOT_ANNOTATED_CDS"/>
    <property type="molecule type" value="Genomic_DNA"/>
</dbReference>
<dbReference type="PROSITE" id="PS50262">
    <property type="entry name" value="G_PROTEIN_RECEP_F1_2"/>
    <property type="match status" value="1"/>
</dbReference>
<keyword evidence="9 15" id="KW-0472">Membrane</keyword>
<dbReference type="Gene3D" id="2.60.120.260">
    <property type="entry name" value="Galactose-binding domain-like"/>
    <property type="match status" value="1"/>
</dbReference>
<dbReference type="InterPro" id="IPR013806">
    <property type="entry name" value="Kringle-like"/>
</dbReference>
<keyword evidence="23" id="KW-1185">Reference proteome</keyword>
<dbReference type="SUPFAM" id="SSF57440">
    <property type="entry name" value="Kringle-like"/>
    <property type="match status" value="2"/>
</dbReference>
<dbReference type="Gene3D" id="4.10.400.10">
    <property type="entry name" value="Low-density Lipoprotein Receptor"/>
    <property type="match status" value="3"/>
</dbReference>
<name>R7TFE4_CAPTE</name>
<feature type="disulfide bond" evidence="14">
    <location>
        <begin position="1600"/>
        <end position="1615"/>
    </location>
</feature>
<dbReference type="InterPro" id="IPR031569">
    <property type="entry name" value="ApeC"/>
</dbReference>
<evidence type="ECO:0000256" key="13">
    <source>
        <dbReference type="PROSITE-ProRule" id="PRU00121"/>
    </source>
</evidence>
<feature type="disulfide bond" evidence="14">
    <location>
        <begin position="1541"/>
        <end position="1553"/>
    </location>
</feature>
<dbReference type="InterPro" id="IPR023415">
    <property type="entry name" value="LDLR_class-A_CS"/>
</dbReference>
<evidence type="ECO:0000256" key="8">
    <source>
        <dbReference type="ARBA" id="ARBA00023040"/>
    </source>
</evidence>
<dbReference type="EMBL" id="KB310096">
    <property type="protein sequence ID" value="ELT92498.1"/>
    <property type="molecule type" value="Genomic_DNA"/>
</dbReference>
<feature type="domain" description="Kringle" evidence="19">
    <location>
        <begin position="660"/>
        <end position="735"/>
    </location>
</feature>
<dbReference type="Pfam" id="PF16977">
    <property type="entry name" value="ApeC"/>
    <property type="match status" value="1"/>
</dbReference>
<accession>R7TFE4</accession>
<keyword evidence="7 15" id="KW-1133">Transmembrane helix</keyword>
<feature type="disulfide bond" evidence="14">
    <location>
        <begin position="1270"/>
        <end position="1285"/>
    </location>
</feature>
<dbReference type="Gene3D" id="3.80.10.10">
    <property type="entry name" value="Ribonuclease Inhibitor"/>
    <property type="match status" value="2"/>
</dbReference>
<evidence type="ECO:0000256" key="11">
    <source>
        <dbReference type="ARBA" id="ARBA00023170"/>
    </source>
</evidence>
<keyword evidence="11" id="KW-0675">Receptor</keyword>
<evidence type="ECO:0000313" key="23">
    <source>
        <dbReference type="Proteomes" id="UP000014760"/>
    </source>
</evidence>
<dbReference type="InterPro" id="IPR017452">
    <property type="entry name" value="GPCR_Rhodpsn_7TM"/>
</dbReference>
<dbReference type="InterPro" id="IPR018056">
    <property type="entry name" value="Kringle_CS"/>
</dbReference>
<dbReference type="Pfam" id="PF00431">
    <property type="entry name" value="CUB"/>
    <property type="match status" value="1"/>
</dbReference>
<dbReference type="Pfam" id="PF00001">
    <property type="entry name" value="7tm_1"/>
    <property type="match status" value="1"/>
</dbReference>
<dbReference type="OMA" id="QNHTHIT"/>
<evidence type="ECO:0000259" key="19">
    <source>
        <dbReference type="PROSITE" id="PS50070"/>
    </source>
</evidence>
<dbReference type="STRING" id="283909.R7TFE4"/>
<keyword evidence="5 15" id="KW-0812">Transmembrane</keyword>
<dbReference type="GO" id="GO:0008528">
    <property type="term" value="F:G protein-coupled peptide receptor activity"/>
    <property type="evidence" value="ECO:0007669"/>
    <property type="project" value="TreeGrafter"/>
</dbReference>
<feature type="disulfide bond" evidence="14">
    <location>
        <begin position="1258"/>
        <end position="1276"/>
    </location>
</feature>
<dbReference type="SMART" id="SM00192">
    <property type="entry name" value="LDLa"/>
    <property type="match status" value="3"/>
</dbReference>
<evidence type="ECO:0000256" key="1">
    <source>
        <dbReference type="ARBA" id="ARBA00004651"/>
    </source>
</evidence>
<dbReference type="InterPro" id="IPR000421">
    <property type="entry name" value="FA58C"/>
</dbReference>
<dbReference type="PANTHER" id="PTHR24372:SF77">
    <property type="entry name" value="G-PROTEIN COUPLED RECEPTORS FAMILY 1 PROFILE DOMAIN-CONTAINING PROTEIN"/>
    <property type="match status" value="1"/>
</dbReference>
<dbReference type="GO" id="GO:0009755">
    <property type="term" value="P:hormone-mediated signaling pathway"/>
    <property type="evidence" value="ECO:0007669"/>
    <property type="project" value="TreeGrafter"/>
</dbReference>
<dbReference type="InterPro" id="IPR016187">
    <property type="entry name" value="CTDL_fold"/>
</dbReference>
<dbReference type="Gene3D" id="2.60.120.1000">
    <property type="match status" value="1"/>
</dbReference>
<reference evidence="22" key="3">
    <citation type="submission" date="2015-06" db="UniProtKB">
        <authorList>
            <consortium name="EnsemblMetazoa"/>
        </authorList>
    </citation>
    <scope>IDENTIFICATION</scope>
</reference>
<feature type="transmembrane region" description="Helical" evidence="15">
    <location>
        <begin position="1974"/>
        <end position="1995"/>
    </location>
</feature>
<dbReference type="Pfam" id="PF00754">
    <property type="entry name" value="F5_F8_type_C"/>
    <property type="match status" value="1"/>
</dbReference>
<dbReference type="Pfam" id="PF13855">
    <property type="entry name" value="LRR_8"/>
    <property type="match status" value="2"/>
</dbReference>
<dbReference type="CDD" id="cd00112">
    <property type="entry name" value="LDLa"/>
    <property type="match status" value="3"/>
</dbReference>
<dbReference type="SUPFAM" id="SSF57424">
    <property type="entry name" value="LDL receptor-like module"/>
    <property type="match status" value="2"/>
</dbReference>
<feature type="disulfide bond" evidence="14">
    <location>
        <begin position="1251"/>
        <end position="1263"/>
    </location>
</feature>
<feature type="transmembrane region" description="Helical" evidence="15">
    <location>
        <begin position="1890"/>
        <end position="1911"/>
    </location>
</feature>
<proteinExistence type="predicted"/>
<dbReference type="GO" id="GO:0007189">
    <property type="term" value="P:adenylate cyclase-activating G protein-coupled receptor signaling pathway"/>
    <property type="evidence" value="ECO:0007669"/>
    <property type="project" value="TreeGrafter"/>
</dbReference>
<evidence type="ECO:0000256" key="12">
    <source>
        <dbReference type="ARBA" id="ARBA00023224"/>
    </source>
</evidence>
<dbReference type="InterPro" id="IPR001611">
    <property type="entry name" value="Leu-rich_rpt"/>
</dbReference>
<keyword evidence="3 13" id="KW-0420">Kringle</keyword>
<dbReference type="HOGENOM" id="CLU_230502_0_0_1"/>
<comment type="caution">
    <text evidence="13">Lacks conserved residue(s) required for the propagation of feature annotation.</text>
</comment>
<evidence type="ECO:0000256" key="4">
    <source>
        <dbReference type="ARBA" id="ARBA00022614"/>
    </source>
</evidence>
<keyword evidence="8" id="KW-0297">G-protein coupled receptor</keyword>
<feature type="disulfide bond" evidence="13">
    <location>
        <begin position="707"/>
        <end position="730"/>
    </location>
</feature>
<dbReference type="GO" id="GO:0005886">
    <property type="term" value="C:plasma membrane"/>
    <property type="evidence" value="ECO:0007669"/>
    <property type="project" value="UniProtKB-SubCell"/>
</dbReference>
<feature type="domain" description="F5/8 type C" evidence="17">
    <location>
        <begin position="425"/>
        <end position="562"/>
    </location>
</feature>
<dbReference type="InterPro" id="IPR000276">
    <property type="entry name" value="GPCR_Rhodpsn"/>
</dbReference>
<dbReference type="SMART" id="SM00042">
    <property type="entry name" value="CUB"/>
    <property type="match status" value="1"/>
</dbReference>
<dbReference type="InterPro" id="IPR002172">
    <property type="entry name" value="LDrepeatLR_classA_rpt"/>
</dbReference>
<feature type="domain" description="CUB" evidence="16">
    <location>
        <begin position="1021"/>
        <end position="1141"/>
    </location>
</feature>
<dbReference type="SUPFAM" id="SSF49854">
    <property type="entry name" value="Spermadhesin, CUB domain"/>
    <property type="match status" value="2"/>
</dbReference>
<evidence type="ECO:0000256" key="10">
    <source>
        <dbReference type="ARBA" id="ARBA00023157"/>
    </source>
</evidence>
<dbReference type="Gene3D" id="1.20.1070.10">
    <property type="entry name" value="Rhodopsin 7-helix transmembrane proteins"/>
    <property type="match status" value="1"/>
</dbReference>
<protein>
    <recommendedName>
        <fullName evidence="24">G-protein coupled receptors family 2 profile 1 domain-containing protein</fullName>
    </recommendedName>
</protein>
<reference evidence="23" key="1">
    <citation type="submission" date="2012-12" db="EMBL/GenBank/DDBJ databases">
        <authorList>
            <person name="Hellsten U."/>
            <person name="Grimwood J."/>
            <person name="Chapman J.A."/>
            <person name="Shapiro H."/>
            <person name="Aerts A."/>
            <person name="Otillar R.P."/>
            <person name="Terry A.Y."/>
            <person name="Boore J.L."/>
            <person name="Simakov O."/>
            <person name="Marletaz F."/>
            <person name="Cho S.-J."/>
            <person name="Edsinger-Gonzales E."/>
            <person name="Havlak P."/>
            <person name="Kuo D.-H."/>
            <person name="Larsson T."/>
            <person name="Lv J."/>
            <person name="Arendt D."/>
            <person name="Savage R."/>
            <person name="Osoegawa K."/>
            <person name="de Jong P."/>
            <person name="Lindberg D.R."/>
            <person name="Seaver E.C."/>
            <person name="Weisblat D.A."/>
            <person name="Putnam N.H."/>
            <person name="Grigoriev I.V."/>
            <person name="Rokhsar D.S."/>
        </authorList>
    </citation>
    <scope>NUCLEOTIDE SEQUENCE</scope>
    <source>
        <strain evidence="23">I ESC-2004</strain>
    </source>
</reference>
<dbReference type="Proteomes" id="UP000014760">
    <property type="component" value="Unassembled WGS sequence"/>
</dbReference>
<feature type="transmembrane region" description="Helical" evidence="15">
    <location>
        <begin position="2108"/>
        <end position="2127"/>
    </location>
</feature>
<dbReference type="InterPro" id="IPR000859">
    <property type="entry name" value="CUB_dom"/>
</dbReference>
<evidence type="ECO:0000259" key="20">
    <source>
        <dbReference type="PROSITE" id="PS50262"/>
    </source>
</evidence>
<dbReference type="SUPFAM" id="SSF81321">
    <property type="entry name" value="Family A G protein-coupled receptor-like"/>
    <property type="match status" value="1"/>
</dbReference>
<evidence type="ECO:0000256" key="14">
    <source>
        <dbReference type="PROSITE-ProRule" id="PRU00124"/>
    </source>
</evidence>
<dbReference type="SMART" id="SM00130">
    <property type="entry name" value="KR"/>
    <property type="match status" value="1"/>
</dbReference>
<dbReference type="InterPro" id="IPR036055">
    <property type="entry name" value="LDL_receptor-like_sf"/>
</dbReference>
<dbReference type="CDD" id="cd00108">
    <property type="entry name" value="KR"/>
    <property type="match status" value="1"/>
</dbReference>
<dbReference type="Gene3D" id="2.60.120.290">
    <property type="entry name" value="Spermadhesin, CUB domain"/>
    <property type="match status" value="1"/>
</dbReference>
<feature type="disulfide bond" evidence="14">
    <location>
        <begin position="1560"/>
        <end position="1575"/>
    </location>
</feature>
<dbReference type="InterPro" id="IPR003591">
    <property type="entry name" value="Leu-rich_rpt_typical-subtyp"/>
</dbReference>
<evidence type="ECO:0000256" key="7">
    <source>
        <dbReference type="ARBA" id="ARBA00022989"/>
    </source>
</evidence>
<keyword evidence="6" id="KW-0677">Repeat</keyword>
<dbReference type="Gene3D" id="2.40.20.10">
    <property type="entry name" value="Plasminogen Kringle 4"/>
    <property type="match status" value="1"/>
</dbReference>
<evidence type="ECO:0000256" key="9">
    <source>
        <dbReference type="ARBA" id="ARBA00023136"/>
    </source>
</evidence>
<dbReference type="InterPro" id="IPR035914">
    <property type="entry name" value="Sperma_CUB_dom_sf"/>
</dbReference>
<reference evidence="21 23" key="2">
    <citation type="journal article" date="2013" name="Nature">
        <title>Insights into bilaterian evolution from three spiralian genomes.</title>
        <authorList>
            <person name="Simakov O."/>
            <person name="Marletaz F."/>
            <person name="Cho S.J."/>
            <person name="Edsinger-Gonzales E."/>
            <person name="Havlak P."/>
            <person name="Hellsten U."/>
            <person name="Kuo D.H."/>
            <person name="Larsson T."/>
            <person name="Lv J."/>
            <person name="Arendt D."/>
            <person name="Savage R."/>
            <person name="Osoegawa K."/>
            <person name="de Jong P."/>
            <person name="Grimwood J."/>
            <person name="Chapman J.A."/>
            <person name="Shapiro H."/>
            <person name="Aerts A."/>
            <person name="Otillar R.P."/>
            <person name="Terry A.Y."/>
            <person name="Boore J.L."/>
            <person name="Grigoriev I.V."/>
            <person name="Lindberg D.R."/>
            <person name="Seaver E.C."/>
            <person name="Weisblat D.A."/>
            <person name="Putnam N.H."/>
            <person name="Rokhsar D.S."/>
        </authorList>
    </citation>
    <scope>NUCLEOTIDE SEQUENCE</scope>
    <source>
        <strain evidence="21 23">I ESC-2004</strain>
    </source>
</reference>
<feature type="disulfide bond" evidence="14">
    <location>
        <begin position="1548"/>
        <end position="1566"/>
    </location>
</feature>
<dbReference type="InterPro" id="IPR001304">
    <property type="entry name" value="C-type_lectin-like"/>
</dbReference>
<dbReference type="PROSITE" id="PS50070">
    <property type="entry name" value="KRINGLE_2"/>
    <property type="match status" value="1"/>
</dbReference>
<dbReference type="Pfam" id="PF00057">
    <property type="entry name" value="Ldl_recept_a"/>
    <property type="match status" value="2"/>
</dbReference>
<feature type="disulfide bond" evidence="14">
    <location>
        <begin position="1581"/>
        <end position="1593"/>
    </location>
</feature>
<keyword evidence="10 13" id="KW-1015">Disulfide bond</keyword>
<dbReference type="PROSITE" id="PS01209">
    <property type="entry name" value="LDLRA_1"/>
    <property type="match status" value="2"/>
</dbReference>
<evidence type="ECO:0000259" key="18">
    <source>
        <dbReference type="PROSITE" id="PS50041"/>
    </source>
</evidence>
<dbReference type="PROSITE" id="PS01180">
    <property type="entry name" value="CUB"/>
    <property type="match status" value="1"/>
</dbReference>
<dbReference type="InterPro" id="IPR000001">
    <property type="entry name" value="Kringle"/>
</dbReference>
<dbReference type="SUPFAM" id="SSF56436">
    <property type="entry name" value="C-type lectin-like"/>
    <property type="match status" value="1"/>
</dbReference>
<evidence type="ECO:0000313" key="22">
    <source>
        <dbReference type="EnsemblMetazoa" id="CapteP227079"/>
    </source>
</evidence>
<feature type="transmembrane region" description="Helical" evidence="15">
    <location>
        <begin position="1857"/>
        <end position="1878"/>
    </location>
</feature>
<dbReference type="Pfam" id="PF00051">
    <property type="entry name" value="Kringle"/>
    <property type="match status" value="1"/>
</dbReference>